<proteinExistence type="inferred from homology"/>
<feature type="domain" description="Cwf19-like C-terminal" evidence="4">
    <location>
        <begin position="689"/>
        <end position="813"/>
    </location>
</feature>
<evidence type="ECO:0000259" key="3">
    <source>
        <dbReference type="Pfam" id="PF04676"/>
    </source>
</evidence>
<comment type="similarity">
    <text evidence="1">Belongs to the CWF19 family.</text>
</comment>
<feature type="compositionally biased region" description="Basic and acidic residues" evidence="2">
    <location>
        <begin position="56"/>
        <end position="74"/>
    </location>
</feature>
<accession>A0A8K0JMK5</accession>
<dbReference type="GO" id="GO:0000398">
    <property type="term" value="P:mRNA splicing, via spliceosome"/>
    <property type="evidence" value="ECO:0007669"/>
    <property type="project" value="TreeGrafter"/>
</dbReference>
<gene>
    <name evidence="5" type="ORF">FFLO_03259</name>
</gene>
<dbReference type="Proteomes" id="UP000812966">
    <property type="component" value="Unassembled WGS sequence"/>
</dbReference>
<dbReference type="GO" id="GO:0071014">
    <property type="term" value="C:post-mRNA release spliceosomal complex"/>
    <property type="evidence" value="ECO:0007669"/>
    <property type="project" value="TreeGrafter"/>
</dbReference>
<feature type="compositionally biased region" description="Polar residues" evidence="2">
    <location>
        <begin position="134"/>
        <end position="144"/>
    </location>
</feature>
<dbReference type="EMBL" id="JABELV010000058">
    <property type="protein sequence ID" value="KAG7544380.1"/>
    <property type="molecule type" value="Genomic_DNA"/>
</dbReference>
<evidence type="ECO:0000313" key="5">
    <source>
        <dbReference type="EMBL" id="KAG7544380.1"/>
    </source>
</evidence>
<name>A0A8K0JMK5_9TREE</name>
<feature type="compositionally biased region" description="Basic and acidic residues" evidence="2">
    <location>
        <begin position="397"/>
        <end position="409"/>
    </location>
</feature>
<dbReference type="InterPro" id="IPR040194">
    <property type="entry name" value="Cwf19-like"/>
</dbReference>
<feature type="compositionally biased region" description="Basic and acidic residues" evidence="2">
    <location>
        <begin position="1"/>
        <end position="15"/>
    </location>
</feature>
<organism evidence="5 6">
    <name type="scientific">Filobasidium floriforme</name>
    <dbReference type="NCBI Taxonomy" id="5210"/>
    <lineage>
        <taxon>Eukaryota</taxon>
        <taxon>Fungi</taxon>
        <taxon>Dikarya</taxon>
        <taxon>Basidiomycota</taxon>
        <taxon>Agaricomycotina</taxon>
        <taxon>Tremellomycetes</taxon>
        <taxon>Filobasidiales</taxon>
        <taxon>Filobasidiaceae</taxon>
        <taxon>Filobasidium</taxon>
    </lineage>
</organism>
<feature type="compositionally biased region" description="Basic residues" evidence="2">
    <location>
        <begin position="16"/>
        <end position="38"/>
    </location>
</feature>
<feature type="region of interest" description="Disordered" evidence="2">
    <location>
        <begin position="1"/>
        <end position="146"/>
    </location>
</feature>
<evidence type="ECO:0008006" key="7">
    <source>
        <dbReference type="Google" id="ProtNLM"/>
    </source>
</evidence>
<dbReference type="Pfam" id="PF04676">
    <property type="entry name" value="CwfJ_C_2"/>
    <property type="match status" value="1"/>
</dbReference>
<feature type="region of interest" description="Disordered" evidence="2">
    <location>
        <begin position="577"/>
        <end position="602"/>
    </location>
</feature>
<feature type="region of interest" description="Disordered" evidence="2">
    <location>
        <begin position="298"/>
        <end position="447"/>
    </location>
</feature>
<evidence type="ECO:0000313" key="6">
    <source>
        <dbReference type="Proteomes" id="UP000812966"/>
    </source>
</evidence>
<dbReference type="AlphaFoldDB" id="A0A8K0JMK5"/>
<feature type="region of interest" description="Disordered" evidence="2">
    <location>
        <begin position="175"/>
        <end position="249"/>
    </location>
</feature>
<evidence type="ECO:0000259" key="4">
    <source>
        <dbReference type="Pfam" id="PF04677"/>
    </source>
</evidence>
<dbReference type="InterPro" id="IPR006768">
    <property type="entry name" value="Cwf19-like_C_dom-1"/>
</dbReference>
<evidence type="ECO:0000256" key="1">
    <source>
        <dbReference type="ARBA" id="ARBA00006795"/>
    </source>
</evidence>
<dbReference type="Gene3D" id="3.30.428.10">
    <property type="entry name" value="HIT-like"/>
    <property type="match status" value="1"/>
</dbReference>
<keyword evidence="6" id="KW-1185">Reference proteome</keyword>
<sequence>MESKNRDRSRSPTSRDHKHRRHRSRSRDRDERKHKRRSDRGEDELDDRERRKEKKARREEKESRKREKRDEKRGKGSGLQVVDDDESEDEWVEKDMNEVDIQNAVSNIPTRDSLPLKSNPSTVPPGAHLAPSVATGNFEGQGQDDTARESWMLDPKSSTIPGLIVGSNGHVAKKPELGALRSAEVNPSLRDSREIVGNEQETRGGSSTGYQGSGGMTDGIEGSTGTGTGDFFSDMGTARKKKEVNKPDPDKLVVSRFELNQQMKDGKTVEEYAPTEKKQIIPGSAGSQWRMMKLRKVYEQAEEESRSVEDVAMERYGNLEDFSEAVEERRVLDDRGSRRSARRNHSGFDTPNSKDGNRSREDSGPSTPGGLPGGRRFMFTSDEAASSRPSSRAGFRRPGEEGRFDEAIGLRRSASNNSLAGVGGLSTPTQPARGTGKFDQSKPATPIPSVLTPHHLLQRNPMSTVAIPHATAQGGSSDPGRDPTASTPPLTLSALNALQAKVLRAKLSNDPSASDLQAEYDRESERHRTHAAGGGDQGGGLWEGQAGGQLGREQDQKGGKRTEVQVLPTLDAQGRLYDIGTGDGTEKTLLPGNRRPKLNGKFETRDHKTGEVVRYNADDDETTLGELVRQERFGAGSADQKSMDASMAAAIMGDAKFENDNDYMDDNVERLARKKMKNDAMKRAFAVNDYARTKKALDTCAFCYQEEGPPKAPIVAIGHRAYLSCTQNEELVDGHCIIVPIQHYTSTLDLDDDEWEEIKNFMKCLMQMYAQQNKGVLFFETVLPTNIKFHKHTFIEAIPLPADVFADAPGYFREAILTSESEWSQHRKLIDFSDRPGGFRRSLVSNLPYFMVHWDYKGEKGYGHVIEGSEEGSGGTFGEDNEGIVKEGDKGSTEYTRYFAHEIIGNLLGLEARRWRKPRRMDPSANQARKAKLGNAFQPPHLDATARPGHCWAVNRIQGDQTVRPCG</sequence>
<feature type="region of interest" description="Disordered" evidence="2">
    <location>
        <begin position="469"/>
        <end position="490"/>
    </location>
</feature>
<feature type="compositionally biased region" description="Basic and acidic residues" evidence="2">
    <location>
        <begin position="265"/>
        <end position="279"/>
    </location>
</feature>
<comment type="caution">
    <text evidence="5">The sequence shown here is derived from an EMBL/GenBank/DDBJ whole genome shotgun (WGS) entry which is preliminary data.</text>
</comment>
<feature type="compositionally biased region" description="Gly residues" evidence="2">
    <location>
        <begin position="211"/>
        <end position="228"/>
    </location>
</feature>
<feature type="region of interest" description="Disordered" evidence="2">
    <location>
        <begin position="509"/>
        <end position="563"/>
    </location>
</feature>
<feature type="compositionally biased region" description="Gly residues" evidence="2">
    <location>
        <begin position="532"/>
        <end position="550"/>
    </location>
</feature>
<reference evidence="5" key="1">
    <citation type="submission" date="2020-04" db="EMBL/GenBank/DDBJ databases">
        <title>Analysis of mating type loci in Filobasidium floriforme.</title>
        <authorList>
            <person name="Nowrousian M."/>
        </authorList>
    </citation>
    <scope>NUCLEOTIDE SEQUENCE</scope>
    <source>
        <strain evidence="5">CBS 6242</strain>
    </source>
</reference>
<feature type="compositionally biased region" description="Polar residues" evidence="2">
    <location>
        <begin position="103"/>
        <end position="121"/>
    </location>
</feature>
<dbReference type="PANTHER" id="PTHR12072">
    <property type="entry name" value="CWF19, CELL CYCLE CONTROL PROTEIN"/>
    <property type="match status" value="1"/>
</dbReference>
<evidence type="ECO:0000256" key="2">
    <source>
        <dbReference type="SAM" id="MobiDB-lite"/>
    </source>
</evidence>
<dbReference type="InterPro" id="IPR006767">
    <property type="entry name" value="Cwf19-like_C_dom-2"/>
</dbReference>
<feature type="compositionally biased region" description="Basic and acidic residues" evidence="2">
    <location>
        <begin position="552"/>
        <end position="563"/>
    </location>
</feature>
<feature type="compositionally biased region" description="Acidic residues" evidence="2">
    <location>
        <begin position="82"/>
        <end position="92"/>
    </location>
</feature>
<feature type="domain" description="Cwf19-like protein C-terminal" evidence="3">
    <location>
        <begin position="822"/>
        <end position="938"/>
    </location>
</feature>
<feature type="compositionally biased region" description="Basic and acidic residues" evidence="2">
    <location>
        <begin position="326"/>
        <end position="337"/>
    </location>
</feature>
<feature type="region of interest" description="Disordered" evidence="2">
    <location>
        <begin position="265"/>
        <end position="284"/>
    </location>
</feature>
<dbReference type="PANTHER" id="PTHR12072:SF5">
    <property type="entry name" value="CWF19-LIKE PROTEIN 2"/>
    <property type="match status" value="1"/>
</dbReference>
<dbReference type="SUPFAM" id="SSF54197">
    <property type="entry name" value="HIT-like"/>
    <property type="match status" value="1"/>
</dbReference>
<feature type="compositionally biased region" description="Basic and acidic residues" evidence="2">
    <location>
        <begin position="190"/>
        <end position="202"/>
    </location>
</feature>
<protein>
    <recommendedName>
        <fullName evidence="7">CwfJ C-terminus 1-domain-containing protein-like protein</fullName>
    </recommendedName>
</protein>
<dbReference type="Pfam" id="PF04677">
    <property type="entry name" value="CwfJ_C_1"/>
    <property type="match status" value="1"/>
</dbReference>
<dbReference type="InterPro" id="IPR036265">
    <property type="entry name" value="HIT-like_sf"/>
</dbReference>
<feature type="compositionally biased region" description="Basic and acidic residues" evidence="2">
    <location>
        <begin position="298"/>
        <end position="313"/>
    </location>
</feature>